<dbReference type="GO" id="GO:0033553">
    <property type="term" value="C:rDNA heterochromatin"/>
    <property type="evidence" value="ECO:0007669"/>
    <property type="project" value="TreeGrafter"/>
</dbReference>
<evidence type="ECO:0000313" key="3">
    <source>
        <dbReference type="EMBL" id="KAF9790947.1"/>
    </source>
</evidence>
<evidence type="ECO:0000259" key="2">
    <source>
        <dbReference type="Pfam" id="PF16761"/>
    </source>
</evidence>
<dbReference type="AlphaFoldDB" id="A0A9P6HNS1"/>
<feature type="domain" description="Cryptic loci regulator 2 N-terminal" evidence="2">
    <location>
        <begin position="73"/>
        <end position="139"/>
    </location>
</feature>
<dbReference type="PANTHER" id="PTHR38046:SF1">
    <property type="entry name" value="CRYPTIC LOCI REGULATOR 2"/>
    <property type="match status" value="1"/>
</dbReference>
<feature type="compositionally biased region" description="Basic residues" evidence="1">
    <location>
        <begin position="168"/>
        <end position="177"/>
    </location>
</feature>
<name>A0A9P6HNS1_9AGAM</name>
<comment type="caution">
    <text evidence="3">The sequence shown here is derived from an EMBL/GenBank/DDBJ whole genome shotgun (WGS) entry which is preliminary data.</text>
</comment>
<reference evidence="3" key="1">
    <citation type="journal article" date="2020" name="Nat. Commun.">
        <title>Large-scale genome sequencing of mycorrhizal fungi provides insights into the early evolution of symbiotic traits.</title>
        <authorList>
            <person name="Miyauchi S."/>
            <person name="Kiss E."/>
            <person name="Kuo A."/>
            <person name="Drula E."/>
            <person name="Kohler A."/>
            <person name="Sanchez-Garcia M."/>
            <person name="Morin E."/>
            <person name="Andreopoulos B."/>
            <person name="Barry K.W."/>
            <person name="Bonito G."/>
            <person name="Buee M."/>
            <person name="Carver A."/>
            <person name="Chen C."/>
            <person name="Cichocki N."/>
            <person name="Clum A."/>
            <person name="Culley D."/>
            <person name="Crous P.W."/>
            <person name="Fauchery L."/>
            <person name="Girlanda M."/>
            <person name="Hayes R.D."/>
            <person name="Keri Z."/>
            <person name="LaButti K."/>
            <person name="Lipzen A."/>
            <person name="Lombard V."/>
            <person name="Magnuson J."/>
            <person name="Maillard F."/>
            <person name="Murat C."/>
            <person name="Nolan M."/>
            <person name="Ohm R.A."/>
            <person name="Pangilinan J."/>
            <person name="Pereira M.F."/>
            <person name="Perotto S."/>
            <person name="Peter M."/>
            <person name="Pfister S."/>
            <person name="Riley R."/>
            <person name="Sitrit Y."/>
            <person name="Stielow J.B."/>
            <person name="Szollosi G."/>
            <person name="Zifcakova L."/>
            <person name="Stursova M."/>
            <person name="Spatafora J.W."/>
            <person name="Tedersoo L."/>
            <person name="Vaario L.M."/>
            <person name="Yamada A."/>
            <person name="Yan M."/>
            <person name="Wang P."/>
            <person name="Xu J."/>
            <person name="Bruns T."/>
            <person name="Baldrian P."/>
            <person name="Vilgalys R."/>
            <person name="Dunand C."/>
            <person name="Henrissat B."/>
            <person name="Grigoriev I.V."/>
            <person name="Hibbett D."/>
            <person name="Nagy L.G."/>
            <person name="Martin F.M."/>
        </authorList>
    </citation>
    <scope>NUCLEOTIDE SEQUENCE</scope>
    <source>
        <strain evidence="3">UH-Tt-Lm1</strain>
    </source>
</reference>
<dbReference type="EMBL" id="WIUZ02000002">
    <property type="protein sequence ID" value="KAF9790947.1"/>
    <property type="molecule type" value="Genomic_DNA"/>
</dbReference>
<dbReference type="Proteomes" id="UP000736335">
    <property type="component" value="Unassembled WGS sequence"/>
</dbReference>
<protein>
    <recommendedName>
        <fullName evidence="2">Cryptic loci regulator 2 N-terminal domain-containing protein</fullName>
    </recommendedName>
</protein>
<accession>A0A9P6HNS1</accession>
<dbReference type="InterPro" id="IPR038986">
    <property type="entry name" value="Clr2"/>
</dbReference>
<dbReference type="InterPro" id="IPR031915">
    <property type="entry name" value="Clr2_N"/>
</dbReference>
<gene>
    <name evidence="3" type="ORF">BJ322DRAFT_1216507</name>
</gene>
<sequence length="221" mass="25515">MESPPLPMNITLNQEGNGAILHINCQSDGTKTRWVNNREEASTQAEKVWLGKLGCLLKLHGNIEYIFIDAWAYRISSFPKGYKLFSVERKIQGSDLSRKDHYLYGGKHNYRSPQEFYPHLHWLLENAQGTKKPCICQYCDHDRSQEEINEIFPLPPHKKSSQGSRGPRNNKTKKKQGPRGVTTRRGMIFNRNSITTGPVTALRNGWREDKFVGYRTSHPFR</sequence>
<dbReference type="OrthoDB" id="2421327at2759"/>
<dbReference type="GO" id="GO:0031934">
    <property type="term" value="C:mating-type region heterochromatin"/>
    <property type="evidence" value="ECO:0007669"/>
    <property type="project" value="TreeGrafter"/>
</dbReference>
<evidence type="ECO:0000256" key="1">
    <source>
        <dbReference type="SAM" id="MobiDB-lite"/>
    </source>
</evidence>
<evidence type="ECO:0000313" key="4">
    <source>
        <dbReference type="Proteomes" id="UP000736335"/>
    </source>
</evidence>
<reference evidence="3" key="2">
    <citation type="submission" date="2020-11" db="EMBL/GenBank/DDBJ databases">
        <authorList>
            <consortium name="DOE Joint Genome Institute"/>
            <person name="Kuo A."/>
            <person name="Miyauchi S."/>
            <person name="Kiss E."/>
            <person name="Drula E."/>
            <person name="Kohler A."/>
            <person name="Sanchez-Garcia M."/>
            <person name="Andreopoulos B."/>
            <person name="Barry K.W."/>
            <person name="Bonito G."/>
            <person name="Buee M."/>
            <person name="Carver A."/>
            <person name="Chen C."/>
            <person name="Cichocki N."/>
            <person name="Clum A."/>
            <person name="Culley D."/>
            <person name="Crous P.W."/>
            <person name="Fauchery L."/>
            <person name="Girlanda M."/>
            <person name="Hayes R."/>
            <person name="Keri Z."/>
            <person name="Labutti K."/>
            <person name="Lipzen A."/>
            <person name="Lombard V."/>
            <person name="Magnuson J."/>
            <person name="Maillard F."/>
            <person name="Morin E."/>
            <person name="Murat C."/>
            <person name="Nolan M."/>
            <person name="Ohm R."/>
            <person name="Pangilinan J."/>
            <person name="Pereira M."/>
            <person name="Perotto S."/>
            <person name="Peter M."/>
            <person name="Riley R."/>
            <person name="Sitrit Y."/>
            <person name="Stielow B."/>
            <person name="Szollosi G."/>
            <person name="Zifcakova L."/>
            <person name="Stursova M."/>
            <person name="Spatafora J.W."/>
            <person name="Tedersoo L."/>
            <person name="Vaario L.-M."/>
            <person name="Yamada A."/>
            <person name="Yan M."/>
            <person name="Wang P."/>
            <person name="Xu J."/>
            <person name="Bruns T."/>
            <person name="Baldrian P."/>
            <person name="Vilgalys R."/>
            <person name="Henrissat B."/>
            <person name="Grigoriev I.V."/>
            <person name="Hibbett D."/>
            <person name="Nagy L.G."/>
            <person name="Martin F.M."/>
        </authorList>
    </citation>
    <scope>NUCLEOTIDE SEQUENCE</scope>
    <source>
        <strain evidence="3">UH-Tt-Lm1</strain>
    </source>
</reference>
<feature type="region of interest" description="Disordered" evidence="1">
    <location>
        <begin position="151"/>
        <end position="185"/>
    </location>
</feature>
<proteinExistence type="predicted"/>
<dbReference type="GO" id="GO:0030466">
    <property type="term" value="P:silent mating-type cassette heterochromatin formation"/>
    <property type="evidence" value="ECO:0007669"/>
    <property type="project" value="TreeGrafter"/>
</dbReference>
<keyword evidence="4" id="KW-1185">Reference proteome</keyword>
<organism evidence="3 4">
    <name type="scientific">Thelephora terrestris</name>
    <dbReference type="NCBI Taxonomy" id="56493"/>
    <lineage>
        <taxon>Eukaryota</taxon>
        <taxon>Fungi</taxon>
        <taxon>Dikarya</taxon>
        <taxon>Basidiomycota</taxon>
        <taxon>Agaricomycotina</taxon>
        <taxon>Agaricomycetes</taxon>
        <taxon>Thelephorales</taxon>
        <taxon>Thelephoraceae</taxon>
        <taxon>Thelephora</taxon>
    </lineage>
</organism>
<dbReference type="PANTHER" id="PTHR38046">
    <property type="entry name" value="CRYPTIC LOCI REGULATOR 2"/>
    <property type="match status" value="1"/>
</dbReference>
<dbReference type="GO" id="GO:0070824">
    <property type="term" value="C:SHREC complex"/>
    <property type="evidence" value="ECO:0007669"/>
    <property type="project" value="InterPro"/>
</dbReference>
<dbReference type="Pfam" id="PF16761">
    <property type="entry name" value="Clr2_transil"/>
    <property type="match status" value="1"/>
</dbReference>